<gene>
    <name evidence="1" type="primary">Acey_s0219.g2477</name>
    <name evidence="1" type="ORF">Y032_0219g2477</name>
</gene>
<reference evidence="2" key="1">
    <citation type="journal article" date="2015" name="Nat. Genet.">
        <title>The genome and transcriptome of the zoonotic hookworm Ancylostoma ceylanicum identify infection-specific gene families.</title>
        <authorList>
            <person name="Schwarz E.M."/>
            <person name="Hu Y."/>
            <person name="Antoshechkin I."/>
            <person name="Miller M.M."/>
            <person name="Sternberg P.W."/>
            <person name="Aroian R.V."/>
        </authorList>
    </citation>
    <scope>NUCLEOTIDE SEQUENCE</scope>
    <source>
        <strain evidence="2">HY135</strain>
    </source>
</reference>
<dbReference type="AlphaFoldDB" id="A0A016SJN6"/>
<dbReference type="Proteomes" id="UP000024635">
    <property type="component" value="Unassembled WGS sequence"/>
</dbReference>
<protein>
    <submittedName>
        <fullName evidence="1">Uncharacterized protein</fullName>
    </submittedName>
</protein>
<organism evidence="1 2">
    <name type="scientific">Ancylostoma ceylanicum</name>
    <dbReference type="NCBI Taxonomy" id="53326"/>
    <lineage>
        <taxon>Eukaryota</taxon>
        <taxon>Metazoa</taxon>
        <taxon>Ecdysozoa</taxon>
        <taxon>Nematoda</taxon>
        <taxon>Chromadorea</taxon>
        <taxon>Rhabditida</taxon>
        <taxon>Rhabditina</taxon>
        <taxon>Rhabditomorpha</taxon>
        <taxon>Strongyloidea</taxon>
        <taxon>Ancylostomatidae</taxon>
        <taxon>Ancylostomatinae</taxon>
        <taxon>Ancylostoma</taxon>
    </lineage>
</organism>
<proteinExistence type="predicted"/>
<name>A0A016SJN6_9BILA</name>
<comment type="caution">
    <text evidence="1">The sequence shown here is derived from an EMBL/GenBank/DDBJ whole genome shotgun (WGS) entry which is preliminary data.</text>
</comment>
<keyword evidence="2" id="KW-1185">Reference proteome</keyword>
<accession>A0A016SJN6</accession>
<evidence type="ECO:0000313" key="2">
    <source>
        <dbReference type="Proteomes" id="UP000024635"/>
    </source>
</evidence>
<evidence type="ECO:0000313" key="1">
    <source>
        <dbReference type="EMBL" id="EYB90519.1"/>
    </source>
</evidence>
<sequence>MAWEGVFSGELGWDSRNDGKVTKKWSELWSVVGEAVCEGWFAILGLNASLTQPWVNVLTFMFALSNFVWW</sequence>
<dbReference type="EMBL" id="JARK01001555">
    <property type="protein sequence ID" value="EYB90519.1"/>
    <property type="molecule type" value="Genomic_DNA"/>
</dbReference>